<dbReference type="Proteomes" id="UP001187415">
    <property type="component" value="Unassembled WGS sequence"/>
</dbReference>
<dbReference type="SUPFAM" id="SSF57586">
    <property type="entry name" value="TNF receptor-like"/>
    <property type="match status" value="2"/>
</dbReference>
<dbReference type="GO" id="GO:0004888">
    <property type="term" value="F:transmembrane signaling receptor activity"/>
    <property type="evidence" value="ECO:0007669"/>
    <property type="project" value="InterPro"/>
</dbReference>
<dbReference type="PANTHER" id="PTHR46875">
    <property type="entry name" value="TUMOR NECROSIS FACTOR RECEPTOR SUPERFAMILY MEMBER 5"/>
    <property type="match status" value="1"/>
</dbReference>
<keyword evidence="2" id="KW-0472">Membrane</keyword>
<keyword evidence="2" id="KW-1133">Transmembrane helix</keyword>
<organism evidence="4 5">
    <name type="scientific">Channa striata</name>
    <name type="common">Snakehead murrel</name>
    <name type="synonym">Ophicephalus striatus</name>
    <dbReference type="NCBI Taxonomy" id="64152"/>
    <lineage>
        <taxon>Eukaryota</taxon>
        <taxon>Metazoa</taxon>
        <taxon>Chordata</taxon>
        <taxon>Craniata</taxon>
        <taxon>Vertebrata</taxon>
        <taxon>Euteleostomi</taxon>
        <taxon>Actinopterygii</taxon>
        <taxon>Neopterygii</taxon>
        <taxon>Teleostei</taxon>
        <taxon>Neoteleostei</taxon>
        <taxon>Acanthomorphata</taxon>
        <taxon>Anabantaria</taxon>
        <taxon>Anabantiformes</taxon>
        <taxon>Channoidei</taxon>
        <taxon>Channidae</taxon>
        <taxon>Channa</taxon>
    </lineage>
</organism>
<accession>A0AA88N9R2</accession>
<feature type="transmembrane region" description="Helical" evidence="2">
    <location>
        <begin position="169"/>
        <end position="193"/>
    </location>
</feature>
<feature type="compositionally biased region" description="Basic and acidic residues" evidence="1">
    <location>
        <begin position="288"/>
        <end position="298"/>
    </location>
</feature>
<dbReference type="InterPro" id="IPR052135">
    <property type="entry name" value="TNFRSF5"/>
</dbReference>
<feature type="signal peptide" evidence="3">
    <location>
        <begin position="1"/>
        <end position="21"/>
    </location>
</feature>
<dbReference type="PANTHER" id="PTHR46875:SF3">
    <property type="entry name" value="CD40 MOLECULE, TNF RECEPTOR SUPERFAMILY MEMBER 5"/>
    <property type="match status" value="1"/>
</dbReference>
<dbReference type="GO" id="GO:0006955">
    <property type="term" value="P:immune response"/>
    <property type="evidence" value="ECO:0007669"/>
    <property type="project" value="InterPro"/>
</dbReference>
<evidence type="ECO:0000256" key="2">
    <source>
        <dbReference type="SAM" id="Phobius"/>
    </source>
</evidence>
<feature type="compositionally biased region" description="Polar residues" evidence="1">
    <location>
        <begin position="299"/>
        <end position="317"/>
    </location>
</feature>
<keyword evidence="3" id="KW-0732">Signal</keyword>
<dbReference type="AlphaFoldDB" id="A0AA88N9R2"/>
<dbReference type="Gene3D" id="2.10.50.10">
    <property type="entry name" value="Tumor Necrosis Factor Receptor, subunit A, domain 2"/>
    <property type="match status" value="2"/>
</dbReference>
<feature type="region of interest" description="Disordered" evidence="1">
    <location>
        <begin position="230"/>
        <end position="317"/>
    </location>
</feature>
<dbReference type="InterPro" id="IPR008063">
    <property type="entry name" value="Fas_rcpt"/>
</dbReference>
<dbReference type="GO" id="GO:0009897">
    <property type="term" value="C:external side of plasma membrane"/>
    <property type="evidence" value="ECO:0007669"/>
    <property type="project" value="TreeGrafter"/>
</dbReference>
<evidence type="ECO:0000256" key="1">
    <source>
        <dbReference type="SAM" id="MobiDB-lite"/>
    </source>
</evidence>
<dbReference type="GO" id="GO:0002768">
    <property type="term" value="P:immune response-regulating cell surface receptor signaling pathway"/>
    <property type="evidence" value="ECO:0007669"/>
    <property type="project" value="TreeGrafter"/>
</dbReference>
<evidence type="ECO:0008006" key="6">
    <source>
        <dbReference type="Google" id="ProtNLM"/>
    </source>
</evidence>
<gene>
    <name evidence="4" type="ORF">Q5P01_008147</name>
</gene>
<comment type="caution">
    <text evidence="4">The sequence shown here is derived from an EMBL/GenBank/DDBJ whole genome shotgun (WGS) entry which is preliminary data.</text>
</comment>
<proteinExistence type="predicted"/>
<dbReference type="EMBL" id="JAUPFM010000005">
    <property type="protein sequence ID" value="KAK2851871.1"/>
    <property type="molecule type" value="Genomic_DNA"/>
</dbReference>
<keyword evidence="5" id="KW-1185">Reference proteome</keyword>
<feature type="chain" id="PRO_5041635188" description="CD40" evidence="3">
    <location>
        <begin position="22"/>
        <end position="317"/>
    </location>
</feature>
<keyword evidence="2" id="KW-0812">Transmembrane</keyword>
<dbReference type="GO" id="GO:0006915">
    <property type="term" value="P:apoptotic process"/>
    <property type="evidence" value="ECO:0007669"/>
    <property type="project" value="InterPro"/>
</dbReference>
<dbReference type="GO" id="GO:0035631">
    <property type="term" value="C:CD40 receptor complex"/>
    <property type="evidence" value="ECO:0007669"/>
    <property type="project" value="TreeGrafter"/>
</dbReference>
<protein>
    <recommendedName>
        <fullName evidence="6">CD40</fullName>
    </recommendedName>
</protein>
<evidence type="ECO:0000256" key="3">
    <source>
        <dbReference type="SAM" id="SignalP"/>
    </source>
</evidence>
<name>A0AA88N9R2_CHASR</name>
<reference evidence="4" key="1">
    <citation type="submission" date="2023-07" db="EMBL/GenBank/DDBJ databases">
        <title>Chromosome-level Genome Assembly of Striped Snakehead (Channa striata).</title>
        <authorList>
            <person name="Liu H."/>
        </authorList>
    </citation>
    <scope>NUCLEOTIDE SEQUENCE</scope>
    <source>
        <strain evidence="4">Gz</strain>
        <tissue evidence="4">Muscle</tissue>
    </source>
</reference>
<evidence type="ECO:0000313" key="5">
    <source>
        <dbReference type="Proteomes" id="UP001187415"/>
    </source>
</evidence>
<evidence type="ECO:0000313" key="4">
    <source>
        <dbReference type="EMBL" id="KAK2851871.1"/>
    </source>
</evidence>
<sequence length="317" mass="34860">MQLTTGDLAAALLLVTVLSAAQPQCDPLTQYESGGQCCMMCGQGTSMSQISTCFNPQCDPCLDNEYQDGYTREPKCERQPYCDQHKNFEVVDNPSKTVKSICLCKAGFHCSDGTCITCVPHTECKPGEEAASVGNHTHDTKWTECGDGYHIRTNGTAHADKICEKTSRIHLAVCFSAVACVILILVAGLVYWLCRGKVKGSVKVCVESCHPKEPNERLDGNYRPITEPILAEETEKKPMLSEQFSTQEEGSTHEEGSTQEGHGMTPEENMDEESLELCNRTENGKILTQEKGKSETLSRQESQPHTVTNSFCGTMEI</sequence>
<dbReference type="PRINTS" id="PR01680">
    <property type="entry name" value="TNFACTORR6"/>
</dbReference>